<dbReference type="InterPro" id="IPR053714">
    <property type="entry name" value="Iso_Racemase_Enz_sf"/>
</dbReference>
<accession>A0AAD5RNI9</accession>
<proteinExistence type="inferred from homology"/>
<sequence>MASSTQKPIHILLINPNSSSSMTDGIMKALESLNLPLHITITPFTAPSPAPSSINNGDDISHSASVVLSHLTPAFFPSNSNSQSSDSNAYNAILIACFSIHPLVPSLSSSHPSIATTGIFEASILACLSLLSKDGKWGIVTTGPWWEDHLSAGVADFLGTTPNTNPASTATATSAPGKFAGVHTTGLNASDFHASTPSEVRRRLRKAAFSLLDSGPVECVVMGCAGMTGLEGLIREVAVEKYGEEEGRAVYIVDGVKAGIGVLVQMVENKRLFRL</sequence>
<name>A0AAD5RNI9_9PEZI</name>
<comment type="similarity">
    <text evidence="1">Belongs to the HyuE racemase family.</text>
</comment>
<dbReference type="AlphaFoldDB" id="A0AAD5RNI9"/>
<organism evidence="2 3">
    <name type="scientific">Zalerion maritima</name>
    <dbReference type="NCBI Taxonomy" id="339359"/>
    <lineage>
        <taxon>Eukaryota</taxon>
        <taxon>Fungi</taxon>
        <taxon>Dikarya</taxon>
        <taxon>Ascomycota</taxon>
        <taxon>Pezizomycotina</taxon>
        <taxon>Sordariomycetes</taxon>
        <taxon>Lulworthiomycetidae</taxon>
        <taxon>Lulworthiales</taxon>
        <taxon>Lulworthiaceae</taxon>
        <taxon>Zalerion</taxon>
    </lineage>
</organism>
<protein>
    <submittedName>
        <fullName evidence="2">Hydantoin racemase</fullName>
    </submittedName>
</protein>
<evidence type="ECO:0000256" key="1">
    <source>
        <dbReference type="ARBA" id="ARBA00038414"/>
    </source>
</evidence>
<keyword evidence="3" id="KW-1185">Reference proteome</keyword>
<reference evidence="2" key="1">
    <citation type="submission" date="2022-07" db="EMBL/GenBank/DDBJ databases">
        <title>Draft genome sequence of Zalerion maritima ATCC 34329, a (micro)plastics degrading marine fungus.</title>
        <authorList>
            <person name="Paco A."/>
            <person name="Goncalves M.F.M."/>
            <person name="Rocha-Santos T.A.P."/>
            <person name="Alves A."/>
        </authorList>
    </citation>
    <scope>NUCLEOTIDE SEQUENCE</scope>
    <source>
        <strain evidence="2">ATCC 34329</strain>
    </source>
</reference>
<dbReference type="PANTHER" id="PTHR28047:SF5">
    <property type="entry name" value="PROTEIN DCG1"/>
    <property type="match status" value="1"/>
</dbReference>
<dbReference type="Gene3D" id="3.40.50.12500">
    <property type="match status" value="1"/>
</dbReference>
<dbReference type="GO" id="GO:0047661">
    <property type="term" value="F:amino-acid racemase activity"/>
    <property type="evidence" value="ECO:0007669"/>
    <property type="project" value="InterPro"/>
</dbReference>
<dbReference type="InterPro" id="IPR015942">
    <property type="entry name" value="Asp/Glu/hydantoin_racemase"/>
</dbReference>
<comment type="caution">
    <text evidence="2">The sequence shown here is derived from an EMBL/GenBank/DDBJ whole genome shotgun (WGS) entry which is preliminary data.</text>
</comment>
<evidence type="ECO:0000313" key="3">
    <source>
        <dbReference type="Proteomes" id="UP001201980"/>
    </source>
</evidence>
<dbReference type="Pfam" id="PF01177">
    <property type="entry name" value="Asp_Glu_race"/>
    <property type="match status" value="1"/>
</dbReference>
<dbReference type="EMBL" id="JAKWBI020000412">
    <property type="protein sequence ID" value="KAJ2895324.1"/>
    <property type="molecule type" value="Genomic_DNA"/>
</dbReference>
<gene>
    <name evidence="2" type="ORF">MKZ38_006702</name>
</gene>
<dbReference type="Proteomes" id="UP001201980">
    <property type="component" value="Unassembled WGS sequence"/>
</dbReference>
<dbReference type="InterPro" id="IPR052186">
    <property type="entry name" value="Hydantoin_racemase-like"/>
</dbReference>
<evidence type="ECO:0000313" key="2">
    <source>
        <dbReference type="EMBL" id="KAJ2895324.1"/>
    </source>
</evidence>
<dbReference type="PANTHER" id="PTHR28047">
    <property type="entry name" value="PROTEIN DCG1"/>
    <property type="match status" value="1"/>
</dbReference>